<dbReference type="AlphaFoldDB" id="G8M1M8"/>
<dbReference type="Proteomes" id="UP000005435">
    <property type="component" value="Chromosome"/>
</dbReference>
<sequence length="45" mass="5269">MKPLNSNLNISDNSILEERLANELEERLELGCWFYCGQENCAMYN</sequence>
<dbReference type="KEGG" id="ccl:Clocl_3807"/>
<dbReference type="RefSeq" id="WP_014256762.1">
    <property type="nucleotide sequence ID" value="NC_016627.1"/>
</dbReference>
<accession>G8M1M8</accession>
<evidence type="ECO:0000313" key="1">
    <source>
        <dbReference type="EMBL" id="AEV70257.1"/>
    </source>
</evidence>
<keyword evidence="2" id="KW-1185">Reference proteome</keyword>
<dbReference type="HOGENOM" id="CLU_3151226_0_0_9"/>
<dbReference type="EMBL" id="CP003065">
    <property type="protein sequence ID" value="AEV70257.1"/>
    <property type="molecule type" value="Genomic_DNA"/>
</dbReference>
<name>G8M1M8_ACECE</name>
<organism evidence="1 2">
    <name type="scientific">Acetivibrio clariflavus (strain DSM 19732 / NBRC 101661 / EBR45)</name>
    <name type="common">Clostridium clariflavum</name>
    <dbReference type="NCBI Taxonomy" id="720554"/>
    <lineage>
        <taxon>Bacteria</taxon>
        <taxon>Bacillati</taxon>
        <taxon>Bacillota</taxon>
        <taxon>Clostridia</taxon>
        <taxon>Eubacteriales</taxon>
        <taxon>Oscillospiraceae</taxon>
        <taxon>Acetivibrio</taxon>
    </lineage>
</organism>
<gene>
    <name evidence="1" type="ordered locus">Clocl_3807</name>
</gene>
<reference evidence="1 2" key="2">
    <citation type="journal article" date="2012" name="Stand. Genomic Sci.">
        <title>Complete Genome Sequence of Clostridium clariflavum DSM 19732.</title>
        <authorList>
            <person name="Izquierdo J.A."/>
            <person name="Goodwin L."/>
            <person name="Davenport K.W."/>
            <person name="Teshima H."/>
            <person name="Bruce D."/>
            <person name="Detter C."/>
            <person name="Tapia R."/>
            <person name="Han S."/>
            <person name="Land M."/>
            <person name="Hauser L."/>
            <person name="Jeffries C.D."/>
            <person name="Han J."/>
            <person name="Pitluck S."/>
            <person name="Nolan M."/>
            <person name="Chen A."/>
            <person name="Huntemann M."/>
            <person name="Mavromatis K."/>
            <person name="Mikhailova N."/>
            <person name="Liolios K."/>
            <person name="Woyke T."/>
            <person name="Lynd L.R."/>
        </authorList>
    </citation>
    <scope>NUCLEOTIDE SEQUENCE [LARGE SCALE GENOMIC DNA]</scope>
    <source>
        <strain evidence="2">DSM 19732 / NBRC 101661 / EBR45</strain>
    </source>
</reference>
<evidence type="ECO:0000313" key="2">
    <source>
        <dbReference type="Proteomes" id="UP000005435"/>
    </source>
</evidence>
<reference evidence="2" key="1">
    <citation type="submission" date="2011-12" db="EMBL/GenBank/DDBJ databases">
        <title>Complete sequence of Clostridium clariflavum DSM 19732.</title>
        <authorList>
            <consortium name="US DOE Joint Genome Institute"/>
            <person name="Lucas S."/>
            <person name="Han J."/>
            <person name="Lapidus A."/>
            <person name="Cheng J.-F."/>
            <person name="Goodwin L."/>
            <person name="Pitluck S."/>
            <person name="Peters L."/>
            <person name="Teshima H."/>
            <person name="Detter J.C."/>
            <person name="Han C."/>
            <person name="Tapia R."/>
            <person name="Land M."/>
            <person name="Hauser L."/>
            <person name="Kyrpides N."/>
            <person name="Ivanova N."/>
            <person name="Pagani I."/>
            <person name="Kitzmiller T."/>
            <person name="Lynd L."/>
            <person name="Izquierdo J."/>
            <person name="Woyke T."/>
        </authorList>
    </citation>
    <scope>NUCLEOTIDE SEQUENCE [LARGE SCALE GENOMIC DNA]</scope>
    <source>
        <strain evidence="2">DSM 19732 / NBRC 101661 / EBR45</strain>
    </source>
</reference>
<dbReference type="STRING" id="720554.Clocl_3807"/>
<proteinExistence type="predicted"/>
<protein>
    <submittedName>
        <fullName evidence="1">Uncharacterized protein</fullName>
    </submittedName>
</protein>